<protein>
    <submittedName>
        <fullName evidence="1">Uncharacterized protein</fullName>
    </submittedName>
</protein>
<organism evidence="1 2">
    <name type="scientific">Aureibacter tunicatorum</name>
    <dbReference type="NCBI Taxonomy" id="866807"/>
    <lineage>
        <taxon>Bacteria</taxon>
        <taxon>Pseudomonadati</taxon>
        <taxon>Bacteroidota</taxon>
        <taxon>Cytophagia</taxon>
        <taxon>Cytophagales</taxon>
        <taxon>Persicobacteraceae</taxon>
        <taxon>Aureibacter</taxon>
    </lineage>
</organism>
<reference evidence="1" key="1">
    <citation type="submission" date="2023-07" db="EMBL/GenBank/DDBJ databases">
        <title>Genomic Encyclopedia of Type Strains, Phase IV (KMG-IV): sequencing the most valuable type-strain genomes for metagenomic binning, comparative biology and taxonomic classification.</title>
        <authorList>
            <person name="Goeker M."/>
        </authorList>
    </citation>
    <scope>NUCLEOTIDE SEQUENCE</scope>
    <source>
        <strain evidence="1">DSM 26174</strain>
    </source>
</reference>
<keyword evidence="2" id="KW-1185">Reference proteome</keyword>
<evidence type="ECO:0000313" key="1">
    <source>
        <dbReference type="EMBL" id="MDR6240580.1"/>
    </source>
</evidence>
<comment type="caution">
    <text evidence="1">The sequence shown here is derived from an EMBL/GenBank/DDBJ whole genome shotgun (WGS) entry which is preliminary data.</text>
</comment>
<dbReference type="PROSITE" id="PS51257">
    <property type="entry name" value="PROKAR_LIPOPROTEIN"/>
    <property type="match status" value="1"/>
</dbReference>
<proteinExistence type="predicted"/>
<dbReference type="RefSeq" id="WP_309940619.1">
    <property type="nucleotide sequence ID" value="NZ_AP025306.1"/>
</dbReference>
<dbReference type="Proteomes" id="UP001185092">
    <property type="component" value="Unassembled WGS sequence"/>
</dbReference>
<evidence type="ECO:0000313" key="2">
    <source>
        <dbReference type="Proteomes" id="UP001185092"/>
    </source>
</evidence>
<accession>A0AAE4BU28</accession>
<dbReference type="EMBL" id="JAVDQD010000005">
    <property type="protein sequence ID" value="MDR6240580.1"/>
    <property type="molecule type" value="Genomic_DNA"/>
</dbReference>
<sequence length="194" mass="22617">MNKTLKILLTFFSMQFFLTACPPVEESIYYYEYSSIELKSYHIDNDSIALENVANQKALMLDFKFNLKESLADTYSNKSFINNFLFQSALAWSRRESRHIITDPIERIDIIAIAEDGSSKALNDYLSVLYKQESIELDKWLEMLNYQVAEEYFRRNDLGYLVLLFDDTDIKRIKVNVVLESGKLLTDSIDADII</sequence>
<name>A0AAE4BU28_9BACT</name>
<dbReference type="AlphaFoldDB" id="A0AAE4BU28"/>
<gene>
    <name evidence="1" type="ORF">HNQ88_003656</name>
</gene>